<dbReference type="PANTHER" id="PTHR32294:SF0">
    <property type="entry name" value="DNA POLYMERASE III SUBUNIT ALPHA"/>
    <property type="match status" value="1"/>
</dbReference>
<dbReference type="Gene3D" id="3.20.20.140">
    <property type="entry name" value="Metal-dependent hydrolases"/>
    <property type="match status" value="1"/>
</dbReference>
<dbReference type="InterPro" id="IPR016195">
    <property type="entry name" value="Pol/histidinol_Pase-like"/>
</dbReference>
<evidence type="ECO:0000256" key="1">
    <source>
        <dbReference type="ARBA" id="ARBA00012417"/>
    </source>
</evidence>
<dbReference type="InterPro" id="IPR004805">
    <property type="entry name" value="DnaE2/DnaE/PolC"/>
</dbReference>
<dbReference type="Gene3D" id="1.10.10.1600">
    <property type="entry name" value="Bacterial DNA polymerase III alpha subunit, thumb domain"/>
    <property type="match status" value="1"/>
</dbReference>
<dbReference type="PANTHER" id="PTHR32294">
    <property type="entry name" value="DNA POLYMERASE III SUBUNIT ALPHA"/>
    <property type="match status" value="1"/>
</dbReference>
<dbReference type="InterPro" id="IPR040982">
    <property type="entry name" value="DNA_pol3_finger"/>
</dbReference>
<feature type="domain" description="Polymerase/histidinol phosphatase N-terminal" evidence="7">
    <location>
        <begin position="6"/>
        <end position="82"/>
    </location>
</feature>
<evidence type="ECO:0000256" key="4">
    <source>
        <dbReference type="ARBA" id="ARBA00022705"/>
    </source>
</evidence>
<evidence type="ECO:0000256" key="2">
    <source>
        <dbReference type="ARBA" id="ARBA00022679"/>
    </source>
</evidence>
<dbReference type="GO" id="GO:0006260">
    <property type="term" value="P:DNA replication"/>
    <property type="evidence" value="ECO:0007669"/>
    <property type="project" value="UniProtKB-KW"/>
</dbReference>
<evidence type="ECO:0000259" key="7">
    <source>
        <dbReference type="SMART" id="SM00481"/>
    </source>
</evidence>
<dbReference type="SUPFAM" id="SSF89550">
    <property type="entry name" value="PHP domain-like"/>
    <property type="match status" value="1"/>
</dbReference>
<dbReference type="Pfam" id="PF14579">
    <property type="entry name" value="HHH_6"/>
    <property type="match status" value="1"/>
</dbReference>
<keyword evidence="2" id="KW-0808">Transferase</keyword>
<reference evidence="8" key="1">
    <citation type="journal article" date="2021" name="Proc. Natl. Acad. Sci. U.S.A.">
        <title>A Catalog of Tens of Thousands of Viruses from Human Metagenomes Reveals Hidden Associations with Chronic Diseases.</title>
        <authorList>
            <person name="Tisza M.J."/>
            <person name="Buck C.B."/>
        </authorList>
    </citation>
    <scope>NUCLEOTIDE SEQUENCE</scope>
    <source>
        <strain evidence="8">CtBCr48</strain>
    </source>
</reference>
<dbReference type="InterPro" id="IPR041931">
    <property type="entry name" value="DNA_pol3_alpha_thumb_dom"/>
</dbReference>
<dbReference type="Gene3D" id="1.10.150.870">
    <property type="match status" value="1"/>
</dbReference>
<protein>
    <recommendedName>
        <fullName evidence="1">DNA-directed DNA polymerase</fullName>
        <ecNumber evidence="1">2.7.7.7</ecNumber>
    </recommendedName>
</protein>
<dbReference type="GO" id="GO:0008408">
    <property type="term" value="F:3'-5' exonuclease activity"/>
    <property type="evidence" value="ECO:0007669"/>
    <property type="project" value="InterPro"/>
</dbReference>
<evidence type="ECO:0000256" key="3">
    <source>
        <dbReference type="ARBA" id="ARBA00022695"/>
    </source>
</evidence>
<dbReference type="GO" id="GO:0003887">
    <property type="term" value="F:DNA-directed DNA polymerase activity"/>
    <property type="evidence" value="ECO:0007669"/>
    <property type="project" value="UniProtKB-KW"/>
</dbReference>
<dbReference type="InterPro" id="IPR004013">
    <property type="entry name" value="PHP_dom"/>
</dbReference>
<evidence type="ECO:0000256" key="5">
    <source>
        <dbReference type="ARBA" id="ARBA00022932"/>
    </source>
</evidence>
<organism evidence="8">
    <name type="scientific">Siphoviridae sp. ctBCr48</name>
    <dbReference type="NCBI Taxonomy" id="2827802"/>
    <lineage>
        <taxon>Viruses</taxon>
        <taxon>Duplodnaviria</taxon>
        <taxon>Heunggongvirae</taxon>
        <taxon>Uroviricota</taxon>
        <taxon>Caudoviricetes</taxon>
    </lineage>
</organism>
<dbReference type="EMBL" id="BK032595">
    <property type="protein sequence ID" value="DAF50251.1"/>
    <property type="molecule type" value="Genomic_DNA"/>
</dbReference>
<proteinExistence type="predicted"/>
<evidence type="ECO:0000256" key="6">
    <source>
        <dbReference type="ARBA" id="ARBA00049244"/>
    </source>
</evidence>
<dbReference type="InterPro" id="IPR003141">
    <property type="entry name" value="Pol/His_phosphatase_N"/>
</dbReference>
<dbReference type="InterPro" id="IPR011708">
    <property type="entry name" value="DNA_pol3_alpha_NTPase_dom"/>
</dbReference>
<dbReference type="Pfam" id="PF07733">
    <property type="entry name" value="DNA_pol3_alpha"/>
    <property type="match status" value="1"/>
</dbReference>
<sequence>MINTYASLHNHSEYSSAVLRFPDAIGHVSDYVKWCYENGLYGYAISDHQSVAGYVDLEQVIDEIKPERKFIHIFANEFYLISKEENDLINSETERPTYWHFMVYVKDKMGLKQMYELSSRAWLRSYTYRGLLRRPSFYDDFEEVVGNDKGHLLCSSACLGGRLPKHVLNDDVEGALKFINWCQSTFGKENFYLECQPCHDDNAEQIKVNKALWQLHAQFNVPIIVTTDSHYMRPEDKLTHTTFLLSKDGGDGREPDKFYATTYLFTPTELRDMLHICFNDKQIDTLFQTTIDIADRIEPIRLQHKTKVPALPKIPEHQVKHYYKEYYDKYPNIKYYANSSNDHETYYYSEVEKGLYEYASTHNINLEEYLKEIDWEMEQVKGLGEIFDGECMADYFTVVQKNVDLIWSKGDSLVGIGRGSDGAYVTNMLLGITGIDPMLPENRDYFPPWRFCSTARSSSLFDADIDIQSFKKEQIIKAIKDYYGERRVCQVVTWGTLSAKTALERAGKGLGIPDDEIGYLKSLVPAKRGMIYSLDDCLYGNPKKDRDKVPEFIAQIDKYPNLLKIAKAFEGMKISAGVHAGALNILKDDFTETGAFMVAPSGAVTSQYNLHFAEYCGDLKLDLLSIDALECIRSCLDLLLDDGLIKWQSSLRTTYDKYIGWDNLDFTTKEMWDLLPTMLNCFQFDSPVGKKALKQIGVNNLDELTLANGLMRLTMPSGEQPMEKYIRYRNDINEWYKDMTDYGLTDEEQAIFKRLLGRYCGMCISQETMMVCLMDKEVCGFSLKLADRARKAVAKKSAEALAETEKNLYEYGEKCGRRKKFLDYLWNVQIEMSKSYAFAACHSREYGTECLQELNLYYYYPKAYWNTAVITTQSQSDDERENASAAIDYGKIAQSIYKAWNNGIKVSSPDINEAKQSFAVAHDKKTILYGLVAISGINSDISAQIIANRPYTSFADFYTRNTYPGSLVTASKIKQLVKAGCFDCFNPNRISVMKEYICLSTPLITSNNGQNLPAIISSKVSIPRNLSAPYRWLKYVCSKQFLYGNHPQYKSKKLYWLDDRALKYFNTNLVSSLTESVDYWQEDDRTIVVDKSLEKLLKPSMDALMQYINTPEFLDNYNNTRRKQAYDDFIDGIENVNLWSFDSCSFFSRDHVLAHVDYKTYNLSNYKELPEEPQFVERSFRGRSWRQYELSAICGIVLSRTDAHHVVTILTPENEVVNVKFNQGTFAWYKQQFSEVDDKGKKTVLDKSWFNRGTMIIVSGYRRSDEFVAKKYKNSVYQHQVALIESIDENNNLTIRSERYGRDEESTNEY</sequence>
<dbReference type="EC" id="2.7.7.7" evidence="1"/>
<keyword evidence="4" id="KW-0235">DNA replication</keyword>
<dbReference type="Pfam" id="PF17657">
    <property type="entry name" value="DNA_pol3_finger"/>
    <property type="match status" value="1"/>
</dbReference>
<accession>A0A8S5SHD8</accession>
<evidence type="ECO:0000313" key="8">
    <source>
        <dbReference type="EMBL" id="DAF50251.1"/>
    </source>
</evidence>
<dbReference type="SMART" id="SM00481">
    <property type="entry name" value="POLIIIAc"/>
    <property type="match status" value="1"/>
</dbReference>
<dbReference type="Pfam" id="PF02811">
    <property type="entry name" value="PHP"/>
    <property type="match status" value="1"/>
</dbReference>
<keyword evidence="3" id="KW-0548">Nucleotidyltransferase</keyword>
<dbReference type="InterPro" id="IPR029460">
    <property type="entry name" value="DNAPol_HHH"/>
</dbReference>
<keyword evidence="5" id="KW-0239">DNA-directed DNA polymerase</keyword>
<comment type="catalytic activity">
    <reaction evidence="6">
        <text>DNA(n) + a 2'-deoxyribonucleoside 5'-triphosphate = DNA(n+1) + diphosphate</text>
        <dbReference type="Rhea" id="RHEA:22508"/>
        <dbReference type="Rhea" id="RHEA-COMP:17339"/>
        <dbReference type="Rhea" id="RHEA-COMP:17340"/>
        <dbReference type="ChEBI" id="CHEBI:33019"/>
        <dbReference type="ChEBI" id="CHEBI:61560"/>
        <dbReference type="ChEBI" id="CHEBI:173112"/>
        <dbReference type="EC" id="2.7.7.7"/>
    </reaction>
</comment>
<name>A0A8S5SHD8_9CAUD</name>